<proteinExistence type="predicted"/>
<accession>A0AAV5WDN9</accession>
<dbReference type="InterPro" id="IPR000014">
    <property type="entry name" value="PAS"/>
</dbReference>
<evidence type="ECO:0000256" key="7">
    <source>
        <dbReference type="ARBA" id="ARBA00073216"/>
    </source>
</evidence>
<dbReference type="Gene3D" id="4.10.280.10">
    <property type="entry name" value="Helix-loop-helix DNA-binding domain"/>
    <property type="match status" value="1"/>
</dbReference>
<dbReference type="Pfam" id="PF00010">
    <property type="entry name" value="HLH"/>
    <property type="match status" value="1"/>
</dbReference>
<dbReference type="InterPro" id="IPR001067">
    <property type="entry name" value="Nuc_translocat"/>
</dbReference>
<evidence type="ECO:0000259" key="8">
    <source>
        <dbReference type="PROSITE" id="PS50112"/>
    </source>
</evidence>
<evidence type="ECO:0000259" key="9">
    <source>
        <dbReference type="PROSITE" id="PS50888"/>
    </source>
</evidence>
<evidence type="ECO:0000256" key="3">
    <source>
        <dbReference type="ARBA" id="ARBA00023015"/>
    </source>
</evidence>
<dbReference type="Gene3D" id="3.30.450.20">
    <property type="entry name" value="PAS domain"/>
    <property type="match status" value="2"/>
</dbReference>
<keyword evidence="5" id="KW-0804">Transcription</keyword>
<feature type="non-terminal residue" evidence="10">
    <location>
        <position position="1"/>
    </location>
</feature>
<keyword evidence="6" id="KW-0539">Nucleus</keyword>
<feature type="domain" description="PAS" evidence="8">
    <location>
        <begin position="115"/>
        <end position="179"/>
    </location>
</feature>
<keyword evidence="4" id="KW-0238">DNA-binding</keyword>
<organism evidence="10 11">
    <name type="scientific">Pristionchus fissidentatus</name>
    <dbReference type="NCBI Taxonomy" id="1538716"/>
    <lineage>
        <taxon>Eukaryota</taxon>
        <taxon>Metazoa</taxon>
        <taxon>Ecdysozoa</taxon>
        <taxon>Nematoda</taxon>
        <taxon>Chromadorea</taxon>
        <taxon>Rhabditida</taxon>
        <taxon>Rhabditina</taxon>
        <taxon>Diplogasteromorpha</taxon>
        <taxon>Diplogasteroidea</taxon>
        <taxon>Neodiplogasteridae</taxon>
        <taxon>Pristionchus</taxon>
    </lineage>
</organism>
<dbReference type="InterPro" id="IPR011598">
    <property type="entry name" value="bHLH_dom"/>
</dbReference>
<gene>
    <name evidence="10" type="ORF">PFISCL1PPCAC_19765</name>
</gene>
<dbReference type="InterPro" id="IPR013767">
    <property type="entry name" value="PAS_fold"/>
</dbReference>
<dbReference type="SUPFAM" id="SSF55785">
    <property type="entry name" value="PYP-like sensor domain (PAS domain)"/>
    <property type="match status" value="2"/>
</dbReference>
<dbReference type="PROSITE" id="PS50112">
    <property type="entry name" value="PAS"/>
    <property type="match status" value="2"/>
</dbReference>
<keyword evidence="3" id="KW-0805">Transcription regulation</keyword>
<dbReference type="CDD" id="cd00130">
    <property type="entry name" value="PAS"/>
    <property type="match status" value="2"/>
</dbReference>
<feature type="domain" description="BHLH" evidence="9">
    <location>
        <begin position="46"/>
        <end position="99"/>
    </location>
</feature>
<dbReference type="GO" id="GO:0046983">
    <property type="term" value="F:protein dimerization activity"/>
    <property type="evidence" value="ECO:0007669"/>
    <property type="project" value="InterPro"/>
</dbReference>
<feature type="domain" description="PAS" evidence="8">
    <location>
        <begin position="301"/>
        <end position="347"/>
    </location>
</feature>
<keyword evidence="11" id="KW-1185">Reference proteome</keyword>
<evidence type="ECO:0000256" key="6">
    <source>
        <dbReference type="ARBA" id="ARBA00023242"/>
    </source>
</evidence>
<dbReference type="EMBL" id="BTSY01000005">
    <property type="protein sequence ID" value="GMT28468.1"/>
    <property type="molecule type" value="Genomic_DNA"/>
</dbReference>
<dbReference type="GO" id="GO:0005667">
    <property type="term" value="C:transcription regulator complex"/>
    <property type="evidence" value="ECO:0007669"/>
    <property type="project" value="InterPro"/>
</dbReference>
<dbReference type="Pfam" id="PF14598">
    <property type="entry name" value="PAS_11"/>
    <property type="match status" value="1"/>
</dbReference>
<evidence type="ECO:0000313" key="11">
    <source>
        <dbReference type="Proteomes" id="UP001432322"/>
    </source>
</evidence>
<dbReference type="InterPro" id="IPR050933">
    <property type="entry name" value="Circadian_TF"/>
</dbReference>
<dbReference type="SUPFAM" id="SSF47459">
    <property type="entry name" value="HLH, helix-loop-helix DNA-binding domain"/>
    <property type="match status" value="1"/>
</dbReference>
<dbReference type="GO" id="GO:0005634">
    <property type="term" value="C:nucleus"/>
    <property type="evidence" value="ECO:0007669"/>
    <property type="project" value="UniProtKB-SubCell"/>
</dbReference>
<dbReference type="GO" id="GO:0045944">
    <property type="term" value="P:positive regulation of transcription by RNA polymerase II"/>
    <property type="evidence" value="ECO:0007669"/>
    <property type="project" value="UniProtKB-ARBA"/>
</dbReference>
<dbReference type="AlphaFoldDB" id="A0AAV5WDN9"/>
<evidence type="ECO:0000256" key="4">
    <source>
        <dbReference type="ARBA" id="ARBA00023125"/>
    </source>
</evidence>
<evidence type="ECO:0000256" key="1">
    <source>
        <dbReference type="ARBA" id="ARBA00004123"/>
    </source>
</evidence>
<dbReference type="InterPro" id="IPR036638">
    <property type="entry name" value="HLH_DNA-bd_sf"/>
</dbReference>
<dbReference type="FunFam" id="4.10.280.10:FF:000011">
    <property type="entry name" value="Aryl hydrocarbon receptor nuclear translocator 2"/>
    <property type="match status" value="1"/>
</dbReference>
<dbReference type="SMART" id="SM00353">
    <property type="entry name" value="HLH"/>
    <property type="match status" value="1"/>
</dbReference>
<dbReference type="GO" id="GO:0005737">
    <property type="term" value="C:cytoplasm"/>
    <property type="evidence" value="ECO:0007669"/>
    <property type="project" value="InterPro"/>
</dbReference>
<comment type="subcellular location">
    <subcellularLocation>
        <location evidence="1">Nucleus</location>
    </subcellularLocation>
</comment>
<dbReference type="Pfam" id="PF00989">
    <property type="entry name" value="PAS"/>
    <property type="match status" value="1"/>
</dbReference>
<dbReference type="Proteomes" id="UP001432322">
    <property type="component" value="Unassembled WGS sequence"/>
</dbReference>
<dbReference type="GO" id="GO:0003677">
    <property type="term" value="F:DNA binding"/>
    <property type="evidence" value="ECO:0007669"/>
    <property type="project" value="UniProtKB-KW"/>
</dbReference>
<dbReference type="InterPro" id="IPR035965">
    <property type="entry name" value="PAS-like_dom_sf"/>
</dbReference>
<protein>
    <recommendedName>
        <fullName evidence="7">Aryl hydrocarbon receptor nuclear translocator homolog</fullName>
    </recommendedName>
</protein>
<dbReference type="PRINTS" id="PR00785">
    <property type="entry name" value="NCTRNSLOCATR"/>
</dbReference>
<keyword evidence="2" id="KW-0677">Repeat</keyword>
<comment type="caution">
    <text evidence="10">The sequence shown here is derived from an EMBL/GenBank/DDBJ whole genome shotgun (WGS) entry which is preliminary data.</text>
</comment>
<dbReference type="PANTHER" id="PTHR23042">
    <property type="entry name" value="CIRCADIAN PROTEIN CLOCK/ARNT/BMAL/PAS"/>
    <property type="match status" value="1"/>
</dbReference>
<evidence type="ECO:0000256" key="5">
    <source>
        <dbReference type="ARBA" id="ARBA00023163"/>
    </source>
</evidence>
<name>A0AAV5WDN9_9BILA</name>
<reference evidence="10" key="1">
    <citation type="submission" date="2023-10" db="EMBL/GenBank/DDBJ databases">
        <title>Genome assembly of Pristionchus species.</title>
        <authorList>
            <person name="Yoshida K."/>
            <person name="Sommer R.J."/>
        </authorList>
    </citation>
    <scope>NUCLEOTIDE SEQUENCE</scope>
    <source>
        <strain evidence="10">RS5133</strain>
    </source>
</reference>
<dbReference type="PROSITE" id="PS50888">
    <property type="entry name" value="BHLH"/>
    <property type="match status" value="1"/>
</dbReference>
<sequence>RMDGMDVSSSLGWDPIGSLDDDDIGIPAGKYARMDDMNNAQNKERFARENHSEIERRRRNKMTHYINELAEMVPQCASLGRKPDKLTILRMAVTHMKSIRQSSSHIGHKPTFLSDQELKHLVLEAAGGFLFVVDCQTGRLLYVSDSIESLLNVKQEDWMNRNINELLHPDDQDKIREQLCSSEATLSRVSLNDQAAGGVNRKERGRVHLSCRRGFICRMRMGTIDGHDKLITRRPIFSHGGLNYVVVHCNGYIKMAPPMGVEGTSACLIAIARLQLSSMRDAPSGPSHFSARVTPSNDFLLTYVESRCTDVVGLKSESLINRPWTSLSHPSDEPILRELLTQLLREDSSTQMQSTQQVSVRLRTCGGDYVKCLVCAYKLVNPYTNSIEYIVVHHQIQVDDCGQSMAPFAISREMPQPSTSSDIPMSLPTIPPSAPPLNDWNVNGQWNDWSFQ</sequence>
<evidence type="ECO:0000313" key="10">
    <source>
        <dbReference type="EMBL" id="GMT28468.1"/>
    </source>
</evidence>
<evidence type="ECO:0000256" key="2">
    <source>
        <dbReference type="ARBA" id="ARBA00022737"/>
    </source>
</evidence>
<dbReference type="GO" id="GO:0003700">
    <property type="term" value="F:DNA-binding transcription factor activity"/>
    <property type="evidence" value="ECO:0007669"/>
    <property type="project" value="InterPro"/>
</dbReference>
<dbReference type="SMART" id="SM00091">
    <property type="entry name" value="PAS"/>
    <property type="match status" value="2"/>
</dbReference>